<dbReference type="AlphaFoldDB" id="A0A366M988"/>
<accession>A0A366M988</accession>
<name>A0A366M988_9EURY</name>
<reference evidence="1 2" key="1">
    <citation type="submission" date="2018-06" db="EMBL/GenBank/DDBJ databases">
        <title>Genomic insight into two independent archaeal endosymbiosis events.</title>
        <authorList>
            <person name="Lind A.E."/>
            <person name="Lewis W.H."/>
            <person name="Spang A."/>
            <person name="Guy L."/>
            <person name="Embley M.T."/>
            <person name="Ettema T.J.G."/>
        </authorList>
    </citation>
    <scope>NUCLEOTIDE SEQUENCE [LARGE SCALE GENOMIC DNA]</scope>
    <source>
        <strain evidence="1">NOE</strain>
    </source>
</reference>
<evidence type="ECO:0000313" key="2">
    <source>
        <dbReference type="Proteomes" id="UP000253099"/>
    </source>
</evidence>
<protein>
    <submittedName>
        <fullName evidence="1">Uncharacterized protein</fullName>
    </submittedName>
</protein>
<comment type="caution">
    <text evidence="1">The sequence shown here is derived from an EMBL/GenBank/DDBJ whole genome shotgun (WGS) entry which is preliminary data.</text>
</comment>
<dbReference type="Proteomes" id="UP000253099">
    <property type="component" value="Unassembled WGS sequence"/>
</dbReference>
<organism evidence="1 2">
    <name type="scientific">Candidatus Methanobinarius endosymbioticus</name>
    <dbReference type="NCBI Taxonomy" id="2006182"/>
    <lineage>
        <taxon>Archaea</taxon>
        <taxon>Methanobacteriati</taxon>
        <taxon>Methanobacteriota</taxon>
        <taxon>Methanomada group</taxon>
        <taxon>Methanobacteria</taxon>
        <taxon>Methanobacteriales</taxon>
        <taxon>Methanobacteriaceae</taxon>
        <taxon>Candidatus Methanobinarius</taxon>
    </lineage>
</organism>
<keyword evidence="2" id="KW-1185">Reference proteome</keyword>
<sequence>MIKNYEEYKEYRSRLLTRGISIEESARLNKAMDEFEDNHPEIFEKLQREKWELPI</sequence>
<proteinExistence type="predicted"/>
<gene>
    <name evidence="1" type="ORF">ALNOE001_21400</name>
</gene>
<dbReference type="EMBL" id="NIZT01000070">
    <property type="protein sequence ID" value="RBQ22393.1"/>
    <property type="molecule type" value="Genomic_DNA"/>
</dbReference>
<evidence type="ECO:0000313" key="1">
    <source>
        <dbReference type="EMBL" id="RBQ22393.1"/>
    </source>
</evidence>